<feature type="compositionally biased region" description="Polar residues" evidence="2">
    <location>
        <begin position="1"/>
        <end position="10"/>
    </location>
</feature>
<name>A0ABD3VYK5_SINWO</name>
<protein>
    <recommendedName>
        <fullName evidence="1">Non-lysosomal glucosylceramidase</fullName>
        <shortName evidence="1">NLGase</shortName>
        <ecNumber evidence="1">3.2.1.45</ecNumber>
    </recommendedName>
</protein>
<keyword evidence="1" id="KW-0326">Glycosidase</keyword>
<keyword evidence="6" id="KW-1185">Reference proteome</keyword>
<reference evidence="5 6" key="1">
    <citation type="submission" date="2024-11" db="EMBL/GenBank/DDBJ databases">
        <title>Chromosome-level genome assembly of the freshwater bivalve Anodonta woodiana.</title>
        <authorList>
            <person name="Chen X."/>
        </authorList>
    </citation>
    <scope>NUCLEOTIDE SEQUENCE [LARGE SCALE GENOMIC DNA]</scope>
    <source>
        <strain evidence="5">MN2024</strain>
        <tissue evidence="5">Gills</tissue>
    </source>
</reference>
<dbReference type="Proteomes" id="UP001634394">
    <property type="component" value="Unassembled WGS sequence"/>
</dbReference>
<dbReference type="Pfam" id="PF04685">
    <property type="entry name" value="DUF608"/>
    <property type="match status" value="1"/>
</dbReference>
<dbReference type="PANTHER" id="PTHR12654:SF0">
    <property type="entry name" value="NON-LYSOSOMAL GLUCOSYLCERAMIDASE"/>
    <property type="match status" value="1"/>
</dbReference>
<comment type="caution">
    <text evidence="5">The sequence shown here is derived from an EMBL/GenBank/DDBJ whole genome shotgun (WGS) entry which is preliminary data.</text>
</comment>
<accession>A0ABD3VYK5</accession>
<dbReference type="GO" id="GO:0006629">
    <property type="term" value="P:lipid metabolic process"/>
    <property type="evidence" value="ECO:0007669"/>
    <property type="project" value="UniProtKB-KW"/>
</dbReference>
<dbReference type="InterPro" id="IPR052566">
    <property type="entry name" value="Non-lysos_glucosylceramidase"/>
</dbReference>
<gene>
    <name evidence="5" type="ORF">ACJMK2_043052</name>
</gene>
<dbReference type="Pfam" id="PF12215">
    <property type="entry name" value="Glyco_hydr_116N"/>
    <property type="match status" value="1"/>
</dbReference>
<comment type="function">
    <text evidence="1">Non-lysosomal glucosylceramidase that catalyzes the hydrolysis of glucosylceramide (GlcCer) to free glucose and ceramide.</text>
</comment>
<evidence type="ECO:0000259" key="4">
    <source>
        <dbReference type="Pfam" id="PF12215"/>
    </source>
</evidence>
<dbReference type="AlphaFoldDB" id="A0ABD3VYK5"/>
<dbReference type="EMBL" id="JBJQND010000009">
    <property type="protein sequence ID" value="KAL3865688.1"/>
    <property type="molecule type" value="Genomic_DNA"/>
</dbReference>
<dbReference type="InterPro" id="IPR014551">
    <property type="entry name" value="B_Glucosidase_GBA2-typ"/>
</dbReference>
<feature type="domain" description="Glycosyl-hydrolase family 116 N-terminal" evidence="4">
    <location>
        <begin position="98"/>
        <end position="404"/>
    </location>
</feature>
<proteinExistence type="inferred from homology"/>
<sequence length="848" mass="97635">MANKMTTGNLSLEDHDPSKSVTTPRENIPGLPDFGWRVKLDYECQEKCKPFTTPRLRQLPALIGLGLRYSSYMLKCRRQGRRPHMDHTNPVYHKPIYGCPVGGIGCGTIGRGYRGEFCRFQMVPGIYEHKVIPADQFIVCIRKNGQTVYQKVLTGSKPKGQLKSWQWGFPLENATYHALYPRAWTVYDITEHKIKLTCRQISPVIPNDYKDSSFPMVVFIWTVENYGSEPLDVSITFTFKNGRGNKEDSAGNCWNEPFNFAEEGNHEVSGVSIHQTFQDMPCTYSLAATRREGINVSHKVYFDPCGSGDDLWNDLEEDGKLDSKADKSQKTRKGQETAAAVCLQCNISPKESKTLEFSLTWDMPIIHFRSKGFKYRRRYARWFGDKGDSGPKLCSYALNNYPDWEHRIEEWQNPILKCSAIPAWYKSALFNELYYVSDGGTIWVDPMDDSYFTGDEDSLPNRIIKEYGMFAYLEGQEYRMYNTYDVHHYASFALIMLWPQLQLSLQCEMAKIIRSADNSQRKYCMHGTVGNRKTINMVPHDIGDPEDEPWSRVNAYNIHPTDDWKDLNLKFILQVYRDYHLTKNEEYLNYMYPVTKILIEAAHKWDTDGDGIIDNGGFADQTFDAWIMHGASAYCGGMWLCALKMFCEMAQKLGHENDRIKFDEILNRGAQSFERKLWNGEYYNYDSSTCGHHDSIMADQLAGYWYMKCSGINESEIFPTDHVKTALQKIFQVNVKGFGNGNMGAINGARPDGKMDISSCQSEEFWVGVTYGLASQMIHADMLAEAFQTAWGNYSVCWEWLGLQFQTPEAYRTSKHYRSLGYMRPLCIWSMQLALEQHHPEFFQSDKS</sequence>
<keyword evidence="1" id="KW-0472">Membrane</keyword>
<evidence type="ECO:0000313" key="5">
    <source>
        <dbReference type="EMBL" id="KAL3865688.1"/>
    </source>
</evidence>
<dbReference type="EC" id="3.2.1.45" evidence="1"/>
<evidence type="ECO:0000256" key="1">
    <source>
        <dbReference type="PIRNR" id="PIRNR028944"/>
    </source>
</evidence>
<keyword evidence="1" id="KW-0443">Lipid metabolism</keyword>
<dbReference type="InterPro" id="IPR012341">
    <property type="entry name" value="6hp_glycosidase-like_sf"/>
</dbReference>
<evidence type="ECO:0000313" key="6">
    <source>
        <dbReference type="Proteomes" id="UP001634394"/>
    </source>
</evidence>
<dbReference type="InterPro" id="IPR006775">
    <property type="entry name" value="GH116_catalytic"/>
</dbReference>
<feature type="region of interest" description="Disordered" evidence="2">
    <location>
        <begin position="1"/>
        <end position="26"/>
    </location>
</feature>
<dbReference type="InterPro" id="IPR024462">
    <property type="entry name" value="GH116_N"/>
</dbReference>
<dbReference type="SUPFAM" id="SSF48208">
    <property type="entry name" value="Six-hairpin glycosidases"/>
    <property type="match status" value="1"/>
</dbReference>
<evidence type="ECO:0000256" key="2">
    <source>
        <dbReference type="SAM" id="MobiDB-lite"/>
    </source>
</evidence>
<dbReference type="PIRSF" id="PIRSF028944">
    <property type="entry name" value="Beta_gluc_GBA2"/>
    <property type="match status" value="1"/>
</dbReference>
<dbReference type="PANTHER" id="PTHR12654">
    <property type="entry name" value="BILE ACID BETA-GLUCOSIDASE-RELATED"/>
    <property type="match status" value="1"/>
</dbReference>
<keyword evidence="1" id="KW-0378">Hydrolase</keyword>
<organism evidence="5 6">
    <name type="scientific">Sinanodonta woodiana</name>
    <name type="common">Chinese pond mussel</name>
    <name type="synonym">Anodonta woodiana</name>
    <dbReference type="NCBI Taxonomy" id="1069815"/>
    <lineage>
        <taxon>Eukaryota</taxon>
        <taxon>Metazoa</taxon>
        <taxon>Spiralia</taxon>
        <taxon>Lophotrochozoa</taxon>
        <taxon>Mollusca</taxon>
        <taxon>Bivalvia</taxon>
        <taxon>Autobranchia</taxon>
        <taxon>Heteroconchia</taxon>
        <taxon>Palaeoheterodonta</taxon>
        <taxon>Unionida</taxon>
        <taxon>Unionoidea</taxon>
        <taxon>Unionidae</taxon>
        <taxon>Unioninae</taxon>
        <taxon>Sinanodonta</taxon>
    </lineage>
</organism>
<comment type="catalytic activity">
    <reaction evidence="1">
        <text>a beta-D-glucosyl-(1&lt;-&gt;1')-N-acylsphing-4-enine + H2O = an N-acylsphing-4-enine + D-glucose</text>
        <dbReference type="Rhea" id="RHEA:13269"/>
        <dbReference type="ChEBI" id="CHEBI:4167"/>
        <dbReference type="ChEBI" id="CHEBI:15377"/>
        <dbReference type="ChEBI" id="CHEBI:22801"/>
        <dbReference type="ChEBI" id="CHEBI:52639"/>
        <dbReference type="EC" id="3.2.1.45"/>
    </reaction>
</comment>
<dbReference type="InterPro" id="IPR008928">
    <property type="entry name" value="6-hairpin_glycosidase_sf"/>
</dbReference>
<comment type="similarity">
    <text evidence="1">Belongs to the non-lysosomal glucosylceramidase family.</text>
</comment>
<dbReference type="Gene3D" id="1.50.10.10">
    <property type="match status" value="1"/>
</dbReference>
<evidence type="ECO:0000259" key="3">
    <source>
        <dbReference type="Pfam" id="PF04685"/>
    </source>
</evidence>
<dbReference type="GO" id="GO:0004348">
    <property type="term" value="F:glucosylceramidase activity"/>
    <property type="evidence" value="ECO:0007669"/>
    <property type="project" value="UniProtKB-EC"/>
</dbReference>
<feature type="domain" description="Glycosyl-hydrolase family 116 catalytic region" evidence="3">
    <location>
        <begin position="468"/>
        <end position="831"/>
    </location>
</feature>